<proteinExistence type="predicted"/>
<gene>
    <name evidence="3" type="ORF">GCM10011399_21580</name>
</gene>
<dbReference type="EMBL" id="BMGP01000003">
    <property type="protein sequence ID" value="GGF27976.1"/>
    <property type="molecule type" value="Genomic_DNA"/>
</dbReference>
<name>A0A917EXS5_9MICO</name>
<evidence type="ECO:0000256" key="1">
    <source>
        <dbReference type="ARBA" id="ARBA00023172"/>
    </source>
</evidence>
<dbReference type="PANTHER" id="PTHR30349:SF64">
    <property type="entry name" value="PROPHAGE INTEGRASE INTD-RELATED"/>
    <property type="match status" value="1"/>
</dbReference>
<feature type="domain" description="Tyr recombinase" evidence="2">
    <location>
        <begin position="1"/>
        <end position="176"/>
    </location>
</feature>
<dbReference type="PROSITE" id="PS51898">
    <property type="entry name" value="TYR_RECOMBINASE"/>
    <property type="match status" value="1"/>
</dbReference>
<dbReference type="InterPro" id="IPR013762">
    <property type="entry name" value="Integrase-like_cat_sf"/>
</dbReference>
<evidence type="ECO:0000313" key="3">
    <source>
        <dbReference type="EMBL" id="GGF27976.1"/>
    </source>
</evidence>
<dbReference type="GO" id="GO:0006310">
    <property type="term" value="P:DNA recombination"/>
    <property type="evidence" value="ECO:0007669"/>
    <property type="project" value="UniProtKB-KW"/>
</dbReference>
<dbReference type="InterPro" id="IPR011010">
    <property type="entry name" value="DNA_brk_join_enz"/>
</dbReference>
<dbReference type="GO" id="GO:0015074">
    <property type="term" value="P:DNA integration"/>
    <property type="evidence" value="ECO:0007669"/>
    <property type="project" value="InterPro"/>
</dbReference>
<sequence>MDAKCGQNETLVLFLAYTRLRWGEAIEKRVGSLDTLRRRVLVQVHSSRVGGRIIVGTPKGHEARSVPHPSFLAEPLARLCEGKSRDQLVFGDGITHLGTPSSRDGWYDYAIRRLQTADPSFPRITLHDQRHTAASLAISAGANVKAVQRMLGHKSAAMTLDTYADLFDDDLDAVTDALNDARSRSKASAISATLSPGRSIEFEVLSTTGL</sequence>
<organism evidence="3 4">
    <name type="scientific">Subtercola lobariae</name>
    <dbReference type="NCBI Taxonomy" id="1588641"/>
    <lineage>
        <taxon>Bacteria</taxon>
        <taxon>Bacillati</taxon>
        <taxon>Actinomycetota</taxon>
        <taxon>Actinomycetes</taxon>
        <taxon>Micrococcales</taxon>
        <taxon>Microbacteriaceae</taxon>
        <taxon>Subtercola</taxon>
    </lineage>
</organism>
<keyword evidence="1" id="KW-0233">DNA recombination</keyword>
<dbReference type="InterPro" id="IPR050090">
    <property type="entry name" value="Tyrosine_recombinase_XerCD"/>
</dbReference>
<dbReference type="AlphaFoldDB" id="A0A917EXS5"/>
<accession>A0A917EXS5</accession>
<evidence type="ECO:0000313" key="4">
    <source>
        <dbReference type="Proteomes" id="UP000598775"/>
    </source>
</evidence>
<protein>
    <recommendedName>
        <fullName evidence="2">Tyr recombinase domain-containing protein</fullName>
    </recommendedName>
</protein>
<dbReference type="Pfam" id="PF00589">
    <property type="entry name" value="Phage_integrase"/>
    <property type="match status" value="1"/>
</dbReference>
<comment type="caution">
    <text evidence="3">The sequence shown here is derived from an EMBL/GenBank/DDBJ whole genome shotgun (WGS) entry which is preliminary data.</text>
</comment>
<evidence type="ECO:0000259" key="2">
    <source>
        <dbReference type="PROSITE" id="PS51898"/>
    </source>
</evidence>
<dbReference type="InterPro" id="IPR002104">
    <property type="entry name" value="Integrase_catalytic"/>
</dbReference>
<keyword evidence="4" id="KW-1185">Reference proteome</keyword>
<reference evidence="3 4" key="1">
    <citation type="journal article" date="2014" name="Int. J. Syst. Evol. Microbiol.">
        <title>Complete genome sequence of Corynebacterium casei LMG S-19264T (=DSM 44701T), isolated from a smear-ripened cheese.</title>
        <authorList>
            <consortium name="US DOE Joint Genome Institute (JGI-PGF)"/>
            <person name="Walter F."/>
            <person name="Albersmeier A."/>
            <person name="Kalinowski J."/>
            <person name="Ruckert C."/>
        </authorList>
    </citation>
    <scope>NUCLEOTIDE SEQUENCE [LARGE SCALE GENOMIC DNA]</scope>
    <source>
        <strain evidence="3 4">CGMCC 1.12976</strain>
    </source>
</reference>
<dbReference type="GO" id="GO:0003677">
    <property type="term" value="F:DNA binding"/>
    <property type="evidence" value="ECO:0007669"/>
    <property type="project" value="InterPro"/>
</dbReference>
<dbReference type="Proteomes" id="UP000598775">
    <property type="component" value="Unassembled WGS sequence"/>
</dbReference>
<dbReference type="Gene3D" id="1.10.443.10">
    <property type="entry name" value="Intergrase catalytic core"/>
    <property type="match status" value="1"/>
</dbReference>
<dbReference type="SUPFAM" id="SSF56349">
    <property type="entry name" value="DNA breaking-rejoining enzymes"/>
    <property type="match status" value="1"/>
</dbReference>
<dbReference type="PANTHER" id="PTHR30349">
    <property type="entry name" value="PHAGE INTEGRASE-RELATED"/>
    <property type="match status" value="1"/>
</dbReference>